<dbReference type="EMBL" id="JAZHOF010000006">
    <property type="protein sequence ID" value="MEJ8573113.1"/>
    <property type="molecule type" value="Genomic_DNA"/>
</dbReference>
<dbReference type="GO" id="GO:0016787">
    <property type="term" value="F:hydrolase activity"/>
    <property type="evidence" value="ECO:0007669"/>
    <property type="project" value="UniProtKB-KW"/>
</dbReference>
<keyword evidence="6" id="KW-1185">Reference proteome</keyword>
<dbReference type="InterPro" id="IPR056490">
    <property type="entry name" value="Rcc01698_C"/>
</dbReference>
<dbReference type="Pfam" id="PF13550">
    <property type="entry name" value="Phage-tail_3"/>
    <property type="match status" value="1"/>
</dbReference>
<accession>A0AAW9RRZ2</accession>
<dbReference type="InterPro" id="IPR025195">
    <property type="entry name" value="GTA_TIM_dom"/>
</dbReference>
<protein>
    <submittedName>
        <fullName evidence="5">Glycoside hydrolase/phage tail family protein</fullName>
    </submittedName>
</protein>
<gene>
    <name evidence="5" type="ORF">V3328_16595</name>
</gene>
<feature type="region of interest" description="Disordered" evidence="1">
    <location>
        <begin position="865"/>
        <end position="887"/>
    </location>
</feature>
<dbReference type="Pfam" id="PF23666">
    <property type="entry name" value="Rcc01698_C"/>
    <property type="match status" value="1"/>
</dbReference>
<dbReference type="InterPro" id="IPR032876">
    <property type="entry name" value="J_dom"/>
</dbReference>
<evidence type="ECO:0000259" key="2">
    <source>
        <dbReference type="Pfam" id="PF13547"/>
    </source>
</evidence>
<evidence type="ECO:0000259" key="4">
    <source>
        <dbReference type="Pfam" id="PF23666"/>
    </source>
</evidence>
<comment type="caution">
    <text evidence="5">The sequence shown here is derived from an EMBL/GenBank/DDBJ whole genome shotgun (WGS) entry which is preliminary data.</text>
</comment>
<dbReference type="InterPro" id="IPR017853">
    <property type="entry name" value="GH"/>
</dbReference>
<sequence length="1310" mass="140106">MATLLLSAAGTALGGPVGGAIGALIGSAIDNAAVAALGPTPHREGPRLTSVDITASSEGAAITRLAGRSRVAGQMIWATRFQELAVTTGGGKGLGGTSTTQYSYYANFAVALCEGPVARIGRIWADGREVDHDYGDVVIRKYLGTEDQDADSLIAAKEGADNAPSYRGIAYVVFESMLLTEYGNRMPIITAEVFRPVGDLEPLVRSVAMIPGTTEFGYDPLTLGKTAKAGSYVTENRTTKVAVSDFVGSLDTLQDLAPNCDSVTLVVAWFGTDLRCGQCEIVPKVENREKVTVYYGAPYPWVAAGQNRLTADLVSQIDGKPAFGGSPNDASVIAAIQEIRSRGLKVMLYPFVIMDVAAGNDLPNPYSDDAAETGQPVYPWRGRITCAPAPGFAGSVDQTAAAASQVSDFAGSATAVHFAASSGFTVAYTGPAEWRYRRFVLHMATLAKLAGGVDAFTIGSEMAALTAVRDGAGGYPFVATLVDLAGEVRSILGGATAISYAADWSEFHSHRPDDGSGDVHFHLDPLWADDDIDFVGIDNYLPAADWRDGTDHLDFDSAGPTSIHDIGYLKANIEGGEHYDWFYAGPADRDGQIRTPITDGGYGKDWVFRNKDIRNWWLNAHHDRPGGIESATPTAWVPQSKPVWFTELGCPAIDKGPNQPNVFHDPKSSESHVPHYSTGVRDDAAQRAYLQAVLEYWADPDNNPASGLYDGRMIDVSRTAIWAWDARMAPSFPQDDAAWADAANWDTGHWISGRLGSAPARETVADLMGQYGFAAFDVSAMAGVVDAVIVDRILSARGVVEAIGPAYLMQAHESEGLIRFRSRAGAPVAADLTLDDLVEAEATGGSERFAKTRAQETELPDVLKLSHGEPANDDQPGEVEARRTAGGSRRVRQLSLPVVMGEQAARAVAETLLHDAWAGREGLELSLPPSLLALDPGDVIRFMADPALGPQTFRISEIADGAGRRLRAAMTEASLFAPAAMPRRSRPSPVVPALGTPLSVFVDGPLLRDGDDEAAGYVAAYLSPWPGGIAFYRSPEDTGFALDTTLPRAARMGELAFDFYSGPAWRWDRTGELTVDLYSGALASATELQVLGGTNALAIGNADGEWEIVQFRSAELVAPDRYRLTMLLRGQRGSEHAMRDPVAAGARVLVLDEALGQPDLSADDLGLPLTWRIGPVNRDVSDASFDQKTVTAQGRGRRPLAPVHLRGRRDHATGDWRLTWIRRTRIGGDSWNRPEVPLGEESEGYVLQILDAPGGSVVRSVTLSEPEYLYTAAQQAADFGSAQWNVPMRVSQVSEGFGAGIPAETLAFDH</sequence>
<evidence type="ECO:0000313" key="6">
    <source>
        <dbReference type="Proteomes" id="UP001378188"/>
    </source>
</evidence>
<name>A0AAW9RRZ2_9HYPH</name>
<dbReference type="CDD" id="cd19607">
    <property type="entry name" value="GTA_TIM-barrel-like"/>
    <property type="match status" value="1"/>
</dbReference>
<dbReference type="Pfam" id="PF13547">
    <property type="entry name" value="GTA_TIM"/>
    <property type="match status" value="1"/>
</dbReference>
<organism evidence="5 6">
    <name type="scientific">Microbaculum marinum</name>
    <dbReference type="NCBI Taxonomy" id="1764581"/>
    <lineage>
        <taxon>Bacteria</taxon>
        <taxon>Pseudomonadati</taxon>
        <taxon>Pseudomonadota</taxon>
        <taxon>Alphaproteobacteria</taxon>
        <taxon>Hyphomicrobiales</taxon>
        <taxon>Tepidamorphaceae</taxon>
        <taxon>Microbaculum</taxon>
    </lineage>
</organism>
<evidence type="ECO:0000313" key="5">
    <source>
        <dbReference type="EMBL" id="MEJ8573113.1"/>
    </source>
</evidence>
<feature type="domain" description="GTA TIM-barrel-like" evidence="2">
    <location>
        <begin position="434"/>
        <end position="733"/>
    </location>
</feature>
<feature type="domain" description="Tip attachment protein J" evidence="3">
    <location>
        <begin position="792"/>
        <end position="958"/>
    </location>
</feature>
<evidence type="ECO:0000259" key="3">
    <source>
        <dbReference type="Pfam" id="PF13550"/>
    </source>
</evidence>
<reference evidence="5 6" key="1">
    <citation type="submission" date="2024-02" db="EMBL/GenBank/DDBJ databases">
        <title>Genome analysis and characterization of Microbaculum marinisediminis sp. nov., isolated from marine sediment.</title>
        <authorList>
            <person name="Du Z.-J."/>
            <person name="Ye Y.-Q."/>
            <person name="Zhang Z.-R."/>
            <person name="Yuan S.-M."/>
            <person name="Zhang X.-Y."/>
        </authorList>
    </citation>
    <scope>NUCLEOTIDE SEQUENCE [LARGE SCALE GENOMIC DNA]</scope>
    <source>
        <strain evidence="5 6">SDUM1044001</strain>
    </source>
</reference>
<evidence type="ECO:0000256" key="1">
    <source>
        <dbReference type="SAM" id="MobiDB-lite"/>
    </source>
</evidence>
<dbReference type="RefSeq" id="WP_340330803.1">
    <property type="nucleotide sequence ID" value="NZ_JAZHOF010000006.1"/>
</dbReference>
<keyword evidence="5" id="KW-0378">Hydrolase</keyword>
<proteinExistence type="predicted"/>
<dbReference type="SUPFAM" id="SSF51445">
    <property type="entry name" value="(Trans)glycosidases"/>
    <property type="match status" value="1"/>
</dbReference>
<dbReference type="Gene3D" id="3.20.20.80">
    <property type="entry name" value="Glycosidases"/>
    <property type="match status" value="1"/>
</dbReference>
<dbReference type="Proteomes" id="UP001378188">
    <property type="component" value="Unassembled WGS sequence"/>
</dbReference>
<feature type="domain" description="Rcc01698-like C-terminal" evidence="4">
    <location>
        <begin position="1050"/>
        <end position="1148"/>
    </location>
</feature>